<evidence type="ECO:0000256" key="2">
    <source>
        <dbReference type="ARBA" id="ARBA00008035"/>
    </source>
</evidence>
<feature type="compositionally biased region" description="Gly residues" evidence="7">
    <location>
        <begin position="752"/>
        <end position="770"/>
    </location>
</feature>
<dbReference type="Proteomes" id="UP000008237">
    <property type="component" value="Unassembled WGS sequence"/>
</dbReference>
<feature type="region of interest" description="Disordered" evidence="7">
    <location>
        <begin position="883"/>
        <end position="945"/>
    </location>
</feature>
<name>E2C3G7_HARSA</name>
<feature type="compositionally biased region" description="Polar residues" evidence="7">
    <location>
        <begin position="718"/>
        <end position="737"/>
    </location>
</feature>
<feature type="compositionally biased region" description="Gly residues" evidence="7">
    <location>
        <begin position="784"/>
        <end position="818"/>
    </location>
</feature>
<feature type="domain" description="Enhancer of polycomb-like N-terminal" evidence="8">
    <location>
        <begin position="7"/>
        <end position="141"/>
    </location>
</feature>
<feature type="compositionally biased region" description="Low complexity" evidence="7">
    <location>
        <begin position="661"/>
        <end position="680"/>
    </location>
</feature>
<feature type="compositionally biased region" description="Low complexity" evidence="7">
    <location>
        <begin position="883"/>
        <end position="893"/>
    </location>
</feature>
<evidence type="ECO:0000256" key="6">
    <source>
        <dbReference type="RuleBase" id="RU361124"/>
    </source>
</evidence>
<feature type="compositionally biased region" description="Gly residues" evidence="7">
    <location>
        <begin position="342"/>
        <end position="352"/>
    </location>
</feature>
<dbReference type="OrthoDB" id="435275at2759"/>
<gene>
    <name evidence="9" type="ORF">EAI_11515</name>
</gene>
<evidence type="ECO:0000313" key="9">
    <source>
        <dbReference type="EMBL" id="EFN77505.1"/>
    </source>
</evidence>
<organism evidence="10">
    <name type="scientific">Harpegnathos saltator</name>
    <name type="common">Jerdon's jumping ant</name>
    <dbReference type="NCBI Taxonomy" id="610380"/>
    <lineage>
        <taxon>Eukaryota</taxon>
        <taxon>Metazoa</taxon>
        <taxon>Ecdysozoa</taxon>
        <taxon>Arthropoda</taxon>
        <taxon>Hexapoda</taxon>
        <taxon>Insecta</taxon>
        <taxon>Pterygota</taxon>
        <taxon>Neoptera</taxon>
        <taxon>Endopterygota</taxon>
        <taxon>Hymenoptera</taxon>
        <taxon>Apocrita</taxon>
        <taxon>Aculeata</taxon>
        <taxon>Formicoidea</taxon>
        <taxon>Formicidae</taxon>
        <taxon>Ponerinae</taxon>
        <taxon>Ponerini</taxon>
        <taxon>Harpegnathos</taxon>
    </lineage>
</organism>
<keyword evidence="3 6" id="KW-0805">Transcription regulation</keyword>
<sequence length="945" mass="101807">MSKLSFRARALDASKPMPIYMAEELPDLPDYSAINRAVPQMPSGMEKEEECEHHLQRAICTGLIIPTPEVTDLADAEVYDKIYPADYKLPRQLIHMQPFAMEQDIPDYDMDSEDERWVALQSNKMELTPLQFEEMMDRLEKSSGQTVVTLNEAKALLKEDDDLIIAVFDYWLNKRLKTQHPLLLTVKTEHRFGSAANNPYLAFRRRTEKMQTRKNRKNDEASYEKMLKLRRDLSRAVTLLELVKRREKTKREHLHLTIEIYEKRYQAQDFSGQILAEVSALKAPRPAFAPLFTNQFGVHQNWSNKVCNKDEVVPRKEKRQYKKRKHKTDSRGGSLDDTGVRSGTGSGGGRGNRPGVLGSGLDPLISSDEDSPLPSHSHTQPSLPSDRDDEDTADEGQFAFRRNRNSTYLPPVSGGFGNWPWCDKNEGGMADKKYRFALTSITKPVPRCIGFARRRLGRGGRVILDRCTTDMDEIWSSLDFTIHESRCGPADSNTTATATTTVKTERLHFRPKTPPTSVLSPSEESSDMDSDEETVVSRPKPLPYPFPLEATSICVEVEPDRAGDESPFTSEFNIADYFSTDALSSDFDLAVASISGGGACLSGLSDGNLNENSRTDELGSSHFVVTPLASNLFASPVVTATQQARSQCSAANTGGFNVVHTSTSSSSSISSSSSSSSSASVTSTTNQQVVAASSTVSTQCTGAAVDAQPNHQSKQHRQLPNNSTAASILSKSLTSPTNNRNGGSCGGSSNNSGGGGNNASGGGGNSGNGGSANVRVFSASTVTSGGGGGGGGSSGSGSGSGSGSNSGNGNGSGSGSVGGSITNFGNGHQNGPMPHINNSNNLTNNTHVVNSQSTIVLPQKHPPSSLLPGLITQSKLASLARQQQQQTQNQAQQIPTSGEITLNSNSESLDMEVDRVDNSPCDSKPQQQPQLVRANKANSLAMEVT</sequence>
<feature type="region of interest" description="Disordered" evidence="7">
    <location>
        <begin position="506"/>
        <end position="542"/>
    </location>
</feature>
<feature type="region of interest" description="Disordered" evidence="7">
    <location>
        <begin position="660"/>
        <end position="680"/>
    </location>
</feature>
<dbReference type="InterPro" id="IPR019542">
    <property type="entry name" value="Enhancer_polycomb-like_N"/>
</dbReference>
<evidence type="ECO:0000259" key="8">
    <source>
        <dbReference type="Pfam" id="PF10513"/>
    </source>
</evidence>
<evidence type="ECO:0000256" key="4">
    <source>
        <dbReference type="ARBA" id="ARBA00023163"/>
    </source>
</evidence>
<feature type="compositionally biased region" description="Acidic residues" evidence="7">
    <location>
        <begin position="524"/>
        <end position="534"/>
    </location>
</feature>
<feature type="region of interest" description="Disordered" evidence="7">
    <location>
        <begin position="702"/>
        <end position="846"/>
    </location>
</feature>
<reference evidence="9 10" key="1">
    <citation type="journal article" date="2010" name="Science">
        <title>Genomic comparison of the ants Camponotus floridanus and Harpegnathos saltator.</title>
        <authorList>
            <person name="Bonasio R."/>
            <person name="Zhang G."/>
            <person name="Ye C."/>
            <person name="Mutti N.S."/>
            <person name="Fang X."/>
            <person name="Qin N."/>
            <person name="Donahue G."/>
            <person name="Yang P."/>
            <person name="Li Q."/>
            <person name="Li C."/>
            <person name="Zhang P."/>
            <person name="Huang Z."/>
            <person name="Berger S.L."/>
            <person name="Reinberg D."/>
            <person name="Wang J."/>
            <person name="Liebig J."/>
        </authorList>
    </citation>
    <scope>NUCLEOTIDE SEQUENCE [LARGE SCALE GENOMIC DNA]</scope>
    <source>
        <strain evidence="9 10">R22 G/1</strain>
    </source>
</reference>
<dbReference type="GO" id="GO:0035267">
    <property type="term" value="C:NuA4 histone acetyltransferase complex"/>
    <property type="evidence" value="ECO:0007669"/>
    <property type="project" value="InterPro"/>
</dbReference>
<keyword evidence="4 6" id="KW-0804">Transcription</keyword>
<dbReference type="AlphaFoldDB" id="E2C3G7"/>
<evidence type="ECO:0000256" key="3">
    <source>
        <dbReference type="ARBA" id="ARBA00023015"/>
    </source>
</evidence>
<proteinExistence type="inferred from homology"/>
<comment type="similarity">
    <text evidence="2 6">Belongs to the enhancer of polycomb family.</text>
</comment>
<evidence type="ECO:0000256" key="5">
    <source>
        <dbReference type="ARBA" id="ARBA00023242"/>
    </source>
</evidence>
<dbReference type="STRING" id="610380.E2C3G7"/>
<keyword evidence="5 6" id="KW-0539">Nucleus</keyword>
<feature type="compositionally biased region" description="Low complexity" evidence="7">
    <location>
        <begin position="837"/>
        <end position="846"/>
    </location>
</feature>
<protein>
    <recommendedName>
        <fullName evidence="6">Enhancer of polycomb-like protein</fullName>
    </recommendedName>
</protein>
<dbReference type="InterPro" id="IPR024943">
    <property type="entry name" value="Enhancer_polycomb"/>
</dbReference>
<evidence type="ECO:0000256" key="7">
    <source>
        <dbReference type="SAM" id="MobiDB-lite"/>
    </source>
</evidence>
<feature type="compositionally biased region" description="Polar residues" evidence="7">
    <location>
        <begin position="374"/>
        <end position="383"/>
    </location>
</feature>
<dbReference type="GO" id="GO:0005634">
    <property type="term" value="C:nucleus"/>
    <property type="evidence" value="ECO:0007669"/>
    <property type="project" value="UniProtKB-SubCell"/>
</dbReference>
<feature type="region of interest" description="Disordered" evidence="7">
    <location>
        <begin position="309"/>
        <end position="393"/>
    </location>
</feature>
<evidence type="ECO:0000313" key="10">
    <source>
        <dbReference type="Proteomes" id="UP000008237"/>
    </source>
</evidence>
<dbReference type="PANTHER" id="PTHR14898">
    <property type="entry name" value="ENHANCER OF POLYCOMB"/>
    <property type="match status" value="1"/>
</dbReference>
<dbReference type="EMBL" id="GL452320">
    <property type="protein sequence ID" value="EFN77505.1"/>
    <property type="molecule type" value="Genomic_DNA"/>
</dbReference>
<accession>E2C3G7</accession>
<feature type="compositionally biased region" description="Polar residues" evidence="7">
    <location>
        <begin position="894"/>
        <end position="908"/>
    </location>
</feature>
<keyword evidence="10" id="KW-1185">Reference proteome</keyword>
<comment type="subcellular location">
    <subcellularLocation>
        <location evidence="1 6">Nucleus</location>
    </subcellularLocation>
</comment>
<feature type="compositionally biased region" description="Polar residues" evidence="7">
    <location>
        <begin position="920"/>
        <end position="930"/>
    </location>
</feature>
<dbReference type="GO" id="GO:0006357">
    <property type="term" value="P:regulation of transcription by RNA polymerase II"/>
    <property type="evidence" value="ECO:0007669"/>
    <property type="project" value="InterPro"/>
</dbReference>
<feature type="compositionally biased region" description="Low complexity" evidence="7">
    <location>
        <begin position="738"/>
        <end position="751"/>
    </location>
</feature>
<evidence type="ECO:0000256" key="1">
    <source>
        <dbReference type="ARBA" id="ARBA00004123"/>
    </source>
</evidence>
<dbReference type="Pfam" id="PF10513">
    <property type="entry name" value="EPL1"/>
    <property type="match status" value="1"/>
</dbReference>
<feature type="compositionally biased region" description="Basic residues" evidence="7">
    <location>
        <begin position="316"/>
        <end position="328"/>
    </location>
</feature>
<dbReference type="OMA" id="FGNWPWC"/>
<dbReference type="InParanoid" id="E2C3G7"/>